<reference evidence="2 3" key="1">
    <citation type="journal article" date="2017" name="Biotechnol. Biofuels">
        <title>Differential beta-glucosidase expression as a function of carbon source availability in Talaromyces amestolkiae: a genomic and proteomic approach.</title>
        <authorList>
            <person name="de Eugenio L.I."/>
            <person name="Mendez-Liter J.A."/>
            <person name="Nieto-Dominguez M."/>
            <person name="Alonso L."/>
            <person name="Gil-Munoz J."/>
            <person name="Barriuso J."/>
            <person name="Prieto A."/>
            <person name="Martinez M.J."/>
        </authorList>
    </citation>
    <scope>NUCLEOTIDE SEQUENCE [LARGE SCALE GENOMIC DNA]</scope>
    <source>
        <strain evidence="2 3">CIB</strain>
    </source>
</reference>
<dbReference type="Proteomes" id="UP000249363">
    <property type="component" value="Unassembled WGS sequence"/>
</dbReference>
<feature type="region of interest" description="Disordered" evidence="1">
    <location>
        <begin position="41"/>
        <end position="88"/>
    </location>
</feature>
<sequence length="111" mass="11739">MKDKDGAVQEYSPGADMCNVLPAAAQSGSSSAKLIDQAVANVNTRLSQQPNPDTTASHGDHKRQANVPEMALSMGHKRTASAVEDPSLSCQVVTKMIKSASKIQKDEGDEE</sequence>
<gene>
    <name evidence="2" type="ORF">BHQ10_008466</name>
</gene>
<accession>A0A364L9G4</accession>
<comment type="caution">
    <text evidence="2">The sequence shown here is derived from an EMBL/GenBank/DDBJ whole genome shotgun (WGS) entry which is preliminary data.</text>
</comment>
<evidence type="ECO:0000313" key="3">
    <source>
        <dbReference type="Proteomes" id="UP000249363"/>
    </source>
</evidence>
<proteinExistence type="predicted"/>
<dbReference type="AlphaFoldDB" id="A0A364L9G4"/>
<name>A0A364L9G4_TALAM</name>
<dbReference type="GeneID" id="63797680"/>
<keyword evidence="3" id="KW-1185">Reference proteome</keyword>
<protein>
    <submittedName>
        <fullName evidence="2">Uncharacterized protein</fullName>
    </submittedName>
</protein>
<feature type="compositionally biased region" description="Polar residues" evidence="1">
    <location>
        <begin position="41"/>
        <end position="57"/>
    </location>
</feature>
<organism evidence="2 3">
    <name type="scientific">Talaromyces amestolkiae</name>
    <dbReference type="NCBI Taxonomy" id="1196081"/>
    <lineage>
        <taxon>Eukaryota</taxon>
        <taxon>Fungi</taxon>
        <taxon>Dikarya</taxon>
        <taxon>Ascomycota</taxon>
        <taxon>Pezizomycotina</taxon>
        <taxon>Eurotiomycetes</taxon>
        <taxon>Eurotiomycetidae</taxon>
        <taxon>Eurotiales</taxon>
        <taxon>Trichocomaceae</taxon>
        <taxon>Talaromyces</taxon>
        <taxon>Talaromyces sect. Talaromyces</taxon>
    </lineage>
</organism>
<dbReference type="EMBL" id="MIKG01000019">
    <property type="protein sequence ID" value="RAO72454.1"/>
    <property type="molecule type" value="Genomic_DNA"/>
</dbReference>
<dbReference type="RefSeq" id="XP_040736968.1">
    <property type="nucleotide sequence ID" value="XM_040881274.1"/>
</dbReference>
<evidence type="ECO:0000313" key="2">
    <source>
        <dbReference type="EMBL" id="RAO72454.1"/>
    </source>
</evidence>
<evidence type="ECO:0000256" key="1">
    <source>
        <dbReference type="SAM" id="MobiDB-lite"/>
    </source>
</evidence>